<dbReference type="PANTHER" id="PTHR24015:SF563">
    <property type="entry name" value="PENTATRICOPEPTIDE REPEAT FAMILY PROTEIN-RELATED"/>
    <property type="match status" value="1"/>
</dbReference>
<dbReference type="GO" id="GO:0009451">
    <property type="term" value="P:RNA modification"/>
    <property type="evidence" value="ECO:0007669"/>
    <property type="project" value="InterPro"/>
</dbReference>
<dbReference type="PANTHER" id="PTHR24015">
    <property type="entry name" value="OS07G0578800 PROTEIN-RELATED"/>
    <property type="match status" value="1"/>
</dbReference>
<feature type="repeat" description="PPR" evidence="3">
    <location>
        <begin position="313"/>
        <end position="347"/>
    </location>
</feature>
<dbReference type="InterPro" id="IPR011990">
    <property type="entry name" value="TPR-like_helical_dom_sf"/>
</dbReference>
<dbReference type="Proteomes" id="UP001177003">
    <property type="component" value="Chromosome 9"/>
</dbReference>
<proteinExistence type="inferred from homology"/>
<dbReference type="InterPro" id="IPR002885">
    <property type="entry name" value="PPR_rpt"/>
</dbReference>
<reference evidence="4" key="1">
    <citation type="submission" date="2023-04" db="EMBL/GenBank/DDBJ databases">
        <authorList>
            <person name="Vijverberg K."/>
            <person name="Xiong W."/>
            <person name="Schranz E."/>
        </authorList>
    </citation>
    <scope>NUCLEOTIDE SEQUENCE</scope>
</reference>
<dbReference type="InterPro" id="IPR046848">
    <property type="entry name" value="E_motif"/>
</dbReference>
<evidence type="ECO:0000313" key="5">
    <source>
        <dbReference type="Proteomes" id="UP001177003"/>
    </source>
</evidence>
<organism evidence="4 5">
    <name type="scientific">Lactuca saligna</name>
    <name type="common">Willowleaf lettuce</name>
    <dbReference type="NCBI Taxonomy" id="75948"/>
    <lineage>
        <taxon>Eukaryota</taxon>
        <taxon>Viridiplantae</taxon>
        <taxon>Streptophyta</taxon>
        <taxon>Embryophyta</taxon>
        <taxon>Tracheophyta</taxon>
        <taxon>Spermatophyta</taxon>
        <taxon>Magnoliopsida</taxon>
        <taxon>eudicotyledons</taxon>
        <taxon>Gunneridae</taxon>
        <taxon>Pentapetalae</taxon>
        <taxon>asterids</taxon>
        <taxon>campanulids</taxon>
        <taxon>Asterales</taxon>
        <taxon>Asteraceae</taxon>
        <taxon>Cichorioideae</taxon>
        <taxon>Cichorieae</taxon>
        <taxon>Lactucinae</taxon>
        <taxon>Lactuca</taxon>
    </lineage>
</organism>
<dbReference type="SUPFAM" id="SSF48452">
    <property type="entry name" value="TPR-like"/>
    <property type="match status" value="1"/>
</dbReference>
<feature type="repeat" description="PPR" evidence="3">
    <location>
        <begin position="78"/>
        <end position="112"/>
    </location>
</feature>
<dbReference type="Pfam" id="PF20431">
    <property type="entry name" value="E_motif"/>
    <property type="match status" value="1"/>
</dbReference>
<dbReference type="FunFam" id="1.25.40.10:FF:000690">
    <property type="entry name" value="Pentatricopeptide repeat-containing protein"/>
    <property type="match status" value="1"/>
</dbReference>
<protein>
    <submittedName>
        <fullName evidence="4">Uncharacterized protein</fullName>
    </submittedName>
</protein>
<evidence type="ECO:0000256" key="2">
    <source>
        <dbReference type="ARBA" id="ARBA00022737"/>
    </source>
</evidence>
<feature type="repeat" description="PPR" evidence="3">
    <location>
        <begin position="414"/>
        <end position="448"/>
    </location>
</feature>
<dbReference type="Pfam" id="PF01535">
    <property type="entry name" value="PPR"/>
    <property type="match status" value="4"/>
</dbReference>
<comment type="similarity">
    <text evidence="1">Belongs to the PPR family. PCMP-H subfamily.</text>
</comment>
<keyword evidence="5" id="KW-1185">Reference proteome</keyword>
<dbReference type="InterPro" id="IPR046960">
    <property type="entry name" value="PPR_At4g14850-like_plant"/>
</dbReference>
<keyword evidence="2" id="KW-0677">Repeat</keyword>
<dbReference type="GO" id="GO:0003729">
    <property type="term" value="F:mRNA binding"/>
    <property type="evidence" value="ECO:0007669"/>
    <property type="project" value="UniProtKB-ARBA"/>
</dbReference>
<evidence type="ECO:0000256" key="1">
    <source>
        <dbReference type="ARBA" id="ARBA00006643"/>
    </source>
</evidence>
<gene>
    <name evidence="4" type="ORF">LSALG_LOCUS41793</name>
</gene>
<dbReference type="Gene3D" id="1.25.40.10">
    <property type="entry name" value="Tetratricopeptide repeat domain"/>
    <property type="match status" value="4"/>
</dbReference>
<dbReference type="PROSITE" id="PS51375">
    <property type="entry name" value="PPR"/>
    <property type="match status" value="4"/>
</dbReference>
<dbReference type="FunFam" id="1.25.40.10:FF:000196">
    <property type="entry name" value="Pentatricopeptide repeat-containing protein At4g14850"/>
    <property type="match status" value="1"/>
</dbReference>
<name>A0AA36A4I9_LACSI</name>
<accession>A0AA36A4I9</accession>
<dbReference type="EMBL" id="OX465085">
    <property type="protein sequence ID" value="CAI9303347.1"/>
    <property type="molecule type" value="Genomic_DNA"/>
</dbReference>
<dbReference type="NCBIfam" id="TIGR00756">
    <property type="entry name" value="PPR"/>
    <property type="match status" value="3"/>
</dbReference>
<sequence length="655" mass="73602">MSSTWVFRKLGTNLPPWLSSLTHSPSSPKFILNQEQLCRLLSISGREGYFKVGSSIHGSLIKNPVFNNLHNPIENQYHVAIWNSLLFVYSKCGYLSDASKLFDKMPMKDAVSWNTIISGFFTQGLYNVGFDYFKTIYSSSGAHRFDRGTITTILSASEGSQFSNVNKMIHSLVIIHGYERETTVANALITSYFSSESFHSAKQIFEEINDRNVVTWTAMISGLAQNQYFEDSLKVFVEMPRVFVSPNLLTYLSTLMACSGLQALKEGRQIHCLVSKLGMDSDLHIESALMDMYSKCGSMQESWQIFESARVLDEVSMTVILAGFAQNGCEEEAIRVFARMMKEGIKIDSNTVSAILTSFNGDTSLSFGKQIQSLIIKKGFFSNPFVGNGLINMYSKCGELEESIKVFETIPEMNTVSWNSMIAAFGSHGDVSKALELYEKMREEGVEPTEITFLSLLHACSHGGLVNKGMEFLKSMEKDYKISPRKEHWACVVDMLGRGGFLNEAKSFIEGLQVKPDVQLWQALLGGCSIHGNMEIGKYAAGQLRLLTPNSPVPYVLMANIYSSKGRWKERAESIRGMKKVGVVKDVGISWIEIEKKVHTFVVDDRMHEETEGIFGILLVLFRHLTDEGYVPDKRFILRHWDDEGVVLSLQNQDE</sequence>
<dbReference type="Pfam" id="PF13041">
    <property type="entry name" value="PPR_2"/>
    <property type="match status" value="3"/>
</dbReference>
<dbReference type="FunFam" id="1.25.40.10:FF:000073">
    <property type="entry name" value="Pentatricopeptide repeat-containing protein chloroplastic"/>
    <property type="match status" value="1"/>
</dbReference>
<feature type="repeat" description="PPR" evidence="3">
    <location>
        <begin position="212"/>
        <end position="246"/>
    </location>
</feature>
<dbReference type="AlphaFoldDB" id="A0AA36A4I9"/>
<evidence type="ECO:0000256" key="3">
    <source>
        <dbReference type="PROSITE-ProRule" id="PRU00708"/>
    </source>
</evidence>
<evidence type="ECO:0000313" key="4">
    <source>
        <dbReference type="EMBL" id="CAI9303347.1"/>
    </source>
</evidence>